<dbReference type="GO" id="GO:0015074">
    <property type="term" value="P:DNA integration"/>
    <property type="evidence" value="ECO:0007669"/>
    <property type="project" value="InterPro"/>
</dbReference>
<keyword evidence="5" id="KW-0378">Hydrolase</keyword>
<dbReference type="InterPro" id="IPR036397">
    <property type="entry name" value="RNaseH_sf"/>
</dbReference>
<evidence type="ECO:0000256" key="2">
    <source>
        <dbReference type="ARBA" id="ARBA00022695"/>
    </source>
</evidence>
<dbReference type="GO" id="GO:0003676">
    <property type="term" value="F:nucleic acid binding"/>
    <property type="evidence" value="ECO:0007669"/>
    <property type="project" value="InterPro"/>
</dbReference>
<keyword evidence="6" id="KW-0695">RNA-directed DNA polymerase</keyword>
<evidence type="ECO:0000313" key="8">
    <source>
        <dbReference type="EMBL" id="GAA55633.1"/>
    </source>
</evidence>
<dbReference type="Gene3D" id="1.10.340.70">
    <property type="match status" value="1"/>
</dbReference>
<name>G7YRQ3_CLOSI</name>
<dbReference type="PROSITE" id="PS50994">
    <property type="entry name" value="INTEGRASE"/>
    <property type="match status" value="1"/>
</dbReference>
<feature type="domain" description="Integrase catalytic" evidence="7">
    <location>
        <begin position="232"/>
        <end position="297"/>
    </location>
</feature>
<evidence type="ECO:0000256" key="3">
    <source>
        <dbReference type="ARBA" id="ARBA00022722"/>
    </source>
</evidence>
<dbReference type="EMBL" id="DF144053">
    <property type="protein sequence ID" value="GAA55633.1"/>
    <property type="molecule type" value="Genomic_DNA"/>
</dbReference>
<evidence type="ECO:0000259" key="7">
    <source>
        <dbReference type="PROSITE" id="PS50994"/>
    </source>
</evidence>
<dbReference type="InterPro" id="IPR043502">
    <property type="entry name" value="DNA/RNA_pol_sf"/>
</dbReference>
<dbReference type="SUPFAM" id="SSF56672">
    <property type="entry name" value="DNA/RNA polymerases"/>
    <property type="match status" value="1"/>
</dbReference>
<dbReference type="Gene3D" id="3.30.420.10">
    <property type="entry name" value="Ribonuclease H-like superfamily/Ribonuclease H"/>
    <property type="match status" value="1"/>
</dbReference>
<keyword evidence="9" id="KW-1185">Reference proteome</keyword>
<keyword evidence="4" id="KW-0255">Endonuclease</keyword>
<dbReference type="Proteomes" id="UP000008909">
    <property type="component" value="Unassembled WGS sequence"/>
</dbReference>
<dbReference type="InterPro" id="IPR050951">
    <property type="entry name" value="Retrovirus_Pol_polyprotein"/>
</dbReference>
<dbReference type="InterPro" id="IPR012337">
    <property type="entry name" value="RNaseH-like_sf"/>
</dbReference>
<keyword evidence="3" id="KW-0540">Nuclease</keyword>
<dbReference type="InterPro" id="IPR041373">
    <property type="entry name" value="RT_RNaseH"/>
</dbReference>
<dbReference type="InterPro" id="IPR001584">
    <property type="entry name" value="Integrase_cat-core"/>
</dbReference>
<evidence type="ECO:0000313" key="9">
    <source>
        <dbReference type="Proteomes" id="UP000008909"/>
    </source>
</evidence>
<keyword evidence="1" id="KW-0808">Transferase</keyword>
<sequence length="297" mass="34110">MKKFHKMLYDRHFTLVTDHKPLLAVFGSKKGIPVYTANRLQRWGIILLGYNFTIRYASTEKIGQADALTRLIASREMEPEDTVIATVAVEPEVRAVVLETMNQLPVTFDAVRDATKNDSILQKAMEYHQSSWPTTCPSGELRKLFQRRSSLSVVNGCLLFGDRIVLPTELRQRVLAQFHSGHPGISFMKPLARSYVYWPGMDEHMEQVCRSCFRCAAVQKLPNRQLPQPWPQPEKPWSRIHMDFAGPINEQSFLIVLDAFSKWPEVLIMSEKTTMATITKLRHLFSTFGIPETFVRQ</sequence>
<keyword evidence="2" id="KW-0548">Nucleotidyltransferase</keyword>
<evidence type="ECO:0000256" key="6">
    <source>
        <dbReference type="ARBA" id="ARBA00022918"/>
    </source>
</evidence>
<organism evidence="8 9">
    <name type="scientific">Clonorchis sinensis</name>
    <name type="common">Chinese liver fluke</name>
    <dbReference type="NCBI Taxonomy" id="79923"/>
    <lineage>
        <taxon>Eukaryota</taxon>
        <taxon>Metazoa</taxon>
        <taxon>Spiralia</taxon>
        <taxon>Lophotrochozoa</taxon>
        <taxon>Platyhelminthes</taxon>
        <taxon>Trematoda</taxon>
        <taxon>Digenea</taxon>
        <taxon>Opisthorchiida</taxon>
        <taxon>Opisthorchiata</taxon>
        <taxon>Opisthorchiidae</taxon>
        <taxon>Clonorchis</taxon>
    </lineage>
</organism>
<reference key="2">
    <citation type="submission" date="2011-10" db="EMBL/GenBank/DDBJ databases">
        <title>The genome and transcriptome sequence of Clonorchis sinensis provide insights into the carcinogenic liver fluke.</title>
        <authorList>
            <person name="Wang X."/>
            <person name="Huang Y."/>
            <person name="Chen W."/>
            <person name="Liu H."/>
            <person name="Guo L."/>
            <person name="Chen Y."/>
            <person name="Luo F."/>
            <person name="Zhou W."/>
            <person name="Sun J."/>
            <person name="Mao Q."/>
            <person name="Liang P."/>
            <person name="Zhou C."/>
            <person name="Tian Y."/>
            <person name="Men J."/>
            <person name="Lv X."/>
            <person name="Huang L."/>
            <person name="Zhou J."/>
            <person name="Hu Y."/>
            <person name="Li R."/>
            <person name="Zhang F."/>
            <person name="Lei H."/>
            <person name="Li X."/>
            <person name="Hu X."/>
            <person name="Liang C."/>
            <person name="Xu J."/>
            <person name="Wu Z."/>
            <person name="Yu X."/>
        </authorList>
    </citation>
    <scope>NUCLEOTIDE SEQUENCE</scope>
    <source>
        <strain>Henan</strain>
    </source>
</reference>
<accession>G7YRQ3</accession>
<dbReference type="PANTHER" id="PTHR37984:SF5">
    <property type="entry name" value="PROTEIN NYNRIN-LIKE"/>
    <property type="match status" value="1"/>
</dbReference>
<dbReference type="Pfam" id="PF17917">
    <property type="entry name" value="RT_RNaseH"/>
    <property type="match status" value="1"/>
</dbReference>
<dbReference type="GO" id="GO:0003964">
    <property type="term" value="F:RNA-directed DNA polymerase activity"/>
    <property type="evidence" value="ECO:0007669"/>
    <property type="project" value="UniProtKB-KW"/>
</dbReference>
<dbReference type="PANTHER" id="PTHR37984">
    <property type="entry name" value="PROTEIN CBG26694"/>
    <property type="match status" value="1"/>
</dbReference>
<dbReference type="SUPFAM" id="SSF53098">
    <property type="entry name" value="Ribonuclease H-like"/>
    <property type="match status" value="1"/>
</dbReference>
<dbReference type="GO" id="GO:0004519">
    <property type="term" value="F:endonuclease activity"/>
    <property type="evidence" value="ECO:0007669"/>
    <property type="project" value="UniProtKB-KW"/>
</dbReference>
<protein>
    <recommendedName>
        <fullName evidence="7">Integrase catalytic domain-containing protein</fullName>
    </recommendedName>
</protein>
<dbReference type="AlphaFoldDB" id="G7YRQ3"/>
<evidence type="ECO:0000256" key="1">
    <source>
        <dbReference type="ARBA" id="ARBA00022679"/>
    </source>
</evidence>
<dbReference type="GO" id="GO:0016787">
    <property type="term" value="F:hydrolase activity"/>
    <property type="evidence" value="ECO:0007669"/>
    <property type="project" value="UniProtKB-KW"/>
</dbReference>
<dbReference type="FunFam" id="1.10.340.70:FF:000003">
    <property type="entry name" value="Protein CBG25708"/>
    <property type="match status" value="1"/>
</dbReference>
<proteinExistence type="predicted"/>
<evidence type="ECO:0000256" key="4">
    <source>
        <dbReference type="ARBA" id="ARBA00022759"/>
    </source>
</evidence>
<dbReference type="InterPro" id="IPR041588">
    <property type="entry name" value="Integrase_H2C2"/>
</dbReference>
<evidence type="ECO:0000256" key="5">
    <source>
        <dbReference type="ARBA" id="ARBA00022801"/>
    </source>
</evidence>
<reference evidence="8" key="1">
    <citation type="journal article" date="2011" name="Genome Biol.">
        <title>The draft genome of the carcinogenic human liver fluke Clonorchis sinensis.</title>
        <authorList>
            <person name="Wang X."/>
            <person name="Chen W."/>
            <person name="Huang Y."/>
            <person name="Sun J."/>
            <person name="Men J."/>
            <person name="Liu H."/>
            <person name="Luo F."/>
            <person name="Guo L."/>
            <person name="Lv X."/>
            <person name="Deng C."/>
            <person name="Zhou C."/>
            <person name="Fan Y."/>
            <person name="Li X."/>
            <person name="Huang L."/>
            <person name="Hu Y."/>
            <person name="Liang C."/>
            <person name="Hu X."/>
            <person name="Xu J."/>
            <person name="Yu X."/>
        </authorList>
    </citation>
    <scope>NUCLEOTIDE SEQUENCE [LARGE SCALE GENOMIC DNA]</scope>
    <source>
        <strain evidence="8">Henan</strain>
    </source>
</reference>
<gene>
    <name evidence="8" type="ORF">CLF_108552</name>
</gene>
<dbReference type="Pfam" id="PF17921">
    <property type="entry name" value="Integrase_H2C2"/>
    <property type="match status" value="1"/>
</dbReference>